<gene>
    <name evidence="8" type="ORF">HMPREF9439_00439</name>
</gene>
<keyword evidence="5" id="KW-0479">Metal-binding</keyword>
<evidence type="ECO:0000256" key="2">
    <source>
        <dbReference type="ARBA" id="ARBA00001964"/>
    </source>
</evidence>
<dbReference type="HOGENOM" id="CLU_188013_0_0_4"/>
<comment type="subunit">
    <text evidence="3">Homodimer.</text>
</comment>
<proteinExistence type="predicted"/>
<feature type="non-terminal residue" evidence="8">
    <location>
        <position position="91"/>
    </location>
</feature>
<dbReference type="GO" id="GO:0008661">
    <property type="term" value="F:1-deoxy-D-xylulose-5-phosphate synthase activity"/>
    <property type="evidence" value="ECO:0007669"/>
    <property type="project" value="InterPro"/>
</dbReference>
<dbReference type="InterPro" id="IPR005477">
    <property type="entry name" value="Dxylulose-5-P_synthase"/>
</dbReference>
<name>F3QHP2_9BURK</name>
<dbReference type="Gene3D" id="3.40.50.970">
    <property type="match status" value="1"/>
</dbReference>
<evidence type="ECO:0000256" key="5">
    <source>
        <dbReference type="ARBA" id="ARBA00022723"/>
    </source>
</evidence>
<comment type="cofactor">
    <cofactor evidence="1">
        <name>Mg(2+)</name>
        <dbReference type="ChEBI" id="CHEBI:18420"/>
    </cofactor>
</comment>
<comment type="caution">
    <text evidence="8">The sequence shown here is derived from an EMBL/GenBank/DDBJ whole genome shotgun (WGS) entry which is preliminary data.</text>
</comment>
<dbReference type="InterPro" id="IPR029061">
    <property type="entry name" value="THDP-binding"/>
</dbReference>
<dbReference type="PANTHER" id="PTHR43322">
    <property type="entry name" value="1-D-DEOXYXYLULOSE 5-PHOSPHATE SYNTHASE-RELATED"/>
    <property type="match status" value="1"/>
</dbReference>
<dbReference type="Proteomes" id="UP000005156">
    <property type="component" value="Unassembled WGS sequence"/>
</dbReference>
<dbReference type="PANTHER" id="PTHR43322:SF1">
    <property type="entry name" value="1-DEOXY-D-XYLULOSE-5-PHOSPHATE SYNTHASE"/>
    <property type="match status" value="1"/>
</dbReference>
<evidence type="ECO:0000256" key="3">
    <source>
        <dbReference type="ARBA" id="ARBA00011738"/>
    </source>
</evidence>
<keyword evidence="9" id="KW-1185">Reference proteome</keyword>
<dbReference type="EMBL" id="AFBP01000009">
    <property type="protein sequence ID" value="EGG57111.1"/>
    <property type="molecule type" value="Genomic_DNA"/>
</dbReference>
<evidence type="ECO:0000256" key="6">
    <source>
        <dbReference type="ARBA" id="ARBA00022842"/>
    </source>
</evidence>
<keyword evidence="7" id="KW-0786">Thiamine pyrophosphate</keyword>
<dbReference type="GO" id="GO:0019288">
    <property type="term" value="P:isopentenyl diphosphate biosynthetic process, methylerythritol 4-phosphate pathway"/>
    <property type="evidence" value="ECO:0007669"/>
    <property type="project" value="TreeGrafter"/>
</dbReference>
<dbReference type="GeneID" id="43347960"/>
<organism evidence="8 9">
    <name type="scientific">Parasutterella excrementihominis YIT 11859</name>
    <dbReference type="NCBI Taxonomy" id="762966"/>
    <lineage>
        <taxon>Bacteria</taxon>
        <taxon>Pseudomonadati</taxon>
        <taxon>Pseudomonadota</taxon>
        <taxon>Betaproteobacteria</taxon>
        <taxon>Burkholderiales</taxon>
        <taxon>Sutterellaceae</taxon>
        <taxon>Parasutterella</taxon>
    </lineage>
</organism>
<protein>
    <submittedName>
        <fullName evidence="8">Uncharacterized protein</fullName>
    </submittedName>
</protein>
<dbReference type="RefSeq" id="WP_008863505.1">
    <property type="nucleotide sequence ID" value="NZ_GL883682.1"/>
</dbReference>
<evidence type="ECO:0000313" key="9">
    <source>
        <dbReference type="Proteomes" id="UP000005156"/>
    </source>
</evidence>
<evidence type="ECO:0000256" key="4">
    <source>
        <dbReference type="ARBA" id="ARBA00022679"/>
    </source>
</evidence>
<dbReference type="GO" id="GO:0046872">
    <property type="term" value="F:metal ion binding"/>
    <property type="evidence" value="ECO:0007669"/>
    <property type="project" value="UniProtKB-KW"/>
</dbReference>
<evidence type="ECO:0000256" key="1">
    <source>
        <dbReference type="ARBA" id="ARBA00001946"/>
    </source>
</evidence>
<evidence type="ECO:0000256" key="7">
    <source>
        <dbReference type="ARBA" id="ARBA00023052"/>
    </source>
</evidence>
<keyword evidence="6" id="KW-0460">Magnesium</keyword>
<dbReference type="GO" id="GO:0005829">
    <property type="term" value="C:cytosol"/>
    <property type="evidence" value="ECO:0007669"/>
    <property type="project" value="TreeGrafter"/>
</dbReference>
<dbReference type="AlphaFoldDB" id="F3QHP2"/>
<dbReference type="eggNOG" id="COG1154">
    <property type="taxonomic scope" value="Bacteria"/>
</dbReference>
<dbReference type="Pfam" id="PF13292">
    <property type="entry name" value="DXP_synthase_N"/>
    <property type="match status" value="1"/>
</dbReference>
<dbReference type="SUPFAM" id="SSF52518">
    <property type="entry name" value="Thiamin diphosphate-binding fold (THDP-binding)"/>
    <property type="match status" value="1"/>
</dbReference>
<keyword evidence="4" id="KW-0808">Transferase</keyword>
<dbReference type="GO" id="GO:0016114">
    <property type="term" value="P:terpenoid biosynthetic process"/>
    <property type="evidence" value="ECO:0007669"/>
    <property type="project" value="InterPro"/>
</dbReference>
<accession>F3QHP2</accession>
<dbReference type="InterPro" id="IPR049557">
    <property type="entry name" value="Transketolase_CS"/>
</dbReference>
<comment type="cofactor">
    <cofactor evidence="2">
        <name>thiamine diphosphate</name>
        <dbReference type="ChEBI" id="CHEBI:58937"/>
    </cofactor>
</comment>
<sequence>MKLIDIHSPQDIKPLTIDDLKDLAKQMRAAIINYTSTIGGHVGPNLGDVEALIGVHYVFDAPKDKIVIDVSHQDFVLDILLVINDKDSIPP</sequence>
<evidence type="ECO:0000313" key="8">
    <source>
        <dbReference type="EMBL" id="EGG57111.1"/>
    </source>
</evidence>
<reference evidence="8 9" key="1">
    <citation type="submission" date="2011-02" db="EMBL/GenBank/DDBJ databases">
        <authorList>
            <person name="Weinstock G."/>
            <person name="Sodergren E."/>
            <person name="Clifton S."/>
            <person name="Fulton L."/>
            <person name="Fulton B."/>
            <person name="Courtney L."/>
            <person name="Fronick C."/>
            <person name="Harrison M."/>
            <person name="Strong C."/>
            <person name="Farmer C."/>
            <person name="Delahaunty K."/>
            <person name="Markovic C."/>
            <person name="Hall O."/>
            <person name="Minx P."/>
            <person name="Tomlinson C."/>
            <person name="Mitreva M."/>
            <person name="Hou S."/>
            <person name="Chen J."/>
            <person name="Wollam A."/>
            <person name="Pepin K.H."/>
            <person name="Johnson M."/>
            <person name="Bhonagiri V."/>
            <person name="Zhang X."/>
            <person name="Suruliraj S."/>
            <person name="Warren W."/>
            <person name="Chinwalla A."/>
            <person name="Mardis E.R."/>
            <person name="Wilson R.K."/>
        </authorList>
    </citation>
    <scope>NUCLEOTIDE SEQUENCE [LARGE SCALE GENOMIC DNA]</scope>
    <source>
        <strain evidence="8 9">YIT 11859</strain>
    </source>
</reference>
<dbReference type="PROSITE" id="PS00801">
    <property type="entry name" value="TRANSKETOLASE_1"/>
    <property type="match status" value="1"/>
</dbReference>